<accession>U2QJR5</accession>
<dbReference type="InterPro" id="IPR023213">
    <property type="entry name" value="CAT-like_dom_sf"/>
</dbReference>
<dbReference type="HOGENOM" id="CLU_1223780_0_0_9"/>
<dbReference type="NCBIfam" id="NF040637">
    <property type="entry name" value="CatA_like_2"/>
    <property type="match status" value="1"/>
</dbReference>
<keyword evidence="1" id="KW-0808">Transferase</keyword>
<name>U2QJR5_9FIRM</name>
<dbReference type="Pfam" id="PF00302">
    <property type="entry name" value="CAT"/>
    <property type="match status" value="1"/>
</dbReference>
<dbReference type="PATRIC" id="fig|649755.3.peg.1779"/>
<dbReference type="PANTHER" id="PTHR38474">
    <property type="entry name" value="SLR0299 PROTEIN"/>
    <property type="match status" value="1"/>
</dbReference>
<dbReference type="Proteomes" id="UP000016658">
    <property type="component" value="Unassembled WGS sequence"/>
</dbReference>
<dbReference type="EMBL" id="AWVI01000107">
    <property type="protein sequence ID" value="ERK41533.1"/>
    <property type="molecule type" value="Genomic_DNA"/>
</dbReference>
<dbReference type="AlphaFoldDB" id="U2QJR5"/>
<gene>
    <name evidence="1" type="ORF">HMPREF0367_01922</name>
</gene>
<protein>
    <submittedName>
        <fullName evidence="1">Chloramphenicol O-acetyltransferase</fullName>
    </submittedName>
</protein>
<dbReference type="InterPro" id="IPR001707">
    <property type="entry name" value="Cmp_AcTrfase"/>
</dbReference>
<sequence length="222" mass="25812">MNMAISNAQDNLERRKFMHEIEPLKTNRATSYKLYINAPMPMVTIFKTLDITKLIQLKEKGYKLNMSLCYCILSAAQKTKEFYLLPIDHKMFQYDQLGISILVKNINHELNSCDVSYNDNLDAFNSDYLQRVQQVKETCKDLELPDHMIIGTSSLIHHEIDGVINMYSGIFNNPFLIWGKYKTIGKTTTLRISFQFHHVQMDGDEACQFLDEIQNQINDLNT</sequence>
<evidence type="ECO:0000313" key="2">
    <source>
        <dbReference type="Proteomes" id="UP000016658"/>
    </source>
</evidence>
<dbReference type="Gene3D" id="3.30.559.10">
    <property type="entry name" value="Chloramphenicol acetyltransferase-like domain"/>
    <property type="match status" value="1"/>
</dbReference>
<dbReference type="SMART" id="SM01059">
    <property type="entry name" value="CAT"/>
    <property type="match status" value="1"/>
</dbReference>
<organism evidence="1 2">
    <name type="scientific">Faecalitalea cylindroides ATCC 27803</name>
    <dbReference type="NCBI Taxonomy" id="649755"/>
    <lineage>
        <taxon>Bacteria</taxon>
        <taxon>Bacillati</taxon>
        <taxon>Bacillota</taxon>
        <taxon>Erysipelotrichia</taxon>
        <taxon>Erysipelotrichales</taxon>
        <taxon>Erysipelotrichaceae</taxon>
        <taxon>Faecalitalea</taxon>
    </lineage>
</organism>
<dbReference type="SUPFAM" id="SSF52777">
    <property type="entry name" value="CoA-dependent acyltransferases"/>
    <property type="match status" value="1"/>
</dbReference>
<reference evidence="1 2" key="1">
    <citation type="submission" date="2013-06" db="EMBL/GenBank/DDBJ databases">
        <authorList>
            <person name="Weinstock G."/>
            <person name="Sodergren E."/>
            <person name="Lobos E.A."/>
            <person name="Fulton L."/>
            <person name="Fulton R."/>
            <person name="Courtney L."/>
            <person name="Fronick C."/>
            <person name="O'Laughlin M."/>
            <person name="Godfrey J."/>
            <person name="Wilson R.M."/>
            <person name="Miner T."/>
            <person name="Farmer C."/>
            <person name="Delehaunty K."/>
            <person name="Cordes M."/>
            <person name="Minx P."/>
            <person name="Tomlinson C."/>
            <person name="Chen J."/>
            <person name="Wollam A."/>
            <person name="Pepin K.H."/>
            <person name="Bhonagiri V."/>
            <person name="Zhang X."/>
            <person name="Warren W."/>
            <person name="Mitreva M."/>
            <person name="Mardis E.R."/>
            <person name="Wilson R.K."/>
        </authorList>
    </citation>
    <scope>NUCLEOTIDE SEQUENCE [LARGE SCALE GENOMIC DNA]</scope>
    <source>
        <strain evidence="1 2">ATCC 27803</strain>
    </source>
</reference>
<dbReference type="GO" id="GO:0008811">
    <property type="term" value="F:chloramphenicol O-acetyltransferase activity"/>
    <property type="evidence" value="ECO:0007669"/>
    <property type="project" value="InterPro"/>
</dbReference>
<dbReference type="PANTHER" id="PTHR38474:SF1">
    <property type="entry name" value="SLR0299 PROTEIN"/>
    <property type="match status" value="1"/>
</dbReference>
<proteinExistence type="predicted"/>
<comment type="caution">
    <text evidence="1">The sequence shown here is derived from an EMBL/GenBank/DDBJ whole genome shotgun (WGS) entry which is preliminary data.</text>
</comment>
<evidence type="ECO:0000313" key="1">
    <source>
        <dbReference type="EMBL" id="ERK41533.1"/>
    </source>
</evidence>